<protein>
    <submittedName>
        <fullName evidence="2">DUF2059 domain-containing protein</fullName>
    </submittedName>
</protein>
<gene>
    <name evidence="2" type="ORF">EU348_13885</name>
</gene>
<dbReference type="InterPro" id="IPR018637">
    <property type="entry name" value="DUF2059"/>
</dbReference>
<dbReference type="AlphaFoldDB" id="A0A411DPI8"/>
<proteinExistence type="predicted"/>
<sequence>MKKGIILCFFLIGINAFSQSNEAKLRELITLTRSDRMLSAGFQQFMDHYNNMYKDLPDNFWDEFKKDMSTDKIFALYIPVYKKYFTDADVDELIKFYKTPAGQKMIENMPNLMKDSMELGTSYAEALDKRVKDKLNKHYHFQNPPPPAP</sequence>
<dbReference type="EMBL" id="CP035532">
    <property type="protein sequence ID" value="QBA22224.1"/>
    <property type="molecule type" value="Genomic_DNA"/>
</dbReference>
<evidence type="ECO:0000259" key="1">
    <source>
        <dbReference type="Pfam" id="PF09832"/>
    </source>
</evidence>
<evidence type="ECO:0000313" key="2">
    <source>
        <dbReference type="EMBL" id="QBA22224.1"/>
    </source>
</evidence>
<feature type="domain" description="DUF2059" evidence="1">
    <location>
        <begin position="71"/>
        <end position="127"/>
    </location>
</feature>
<organism evidence="2">
    <name type="scientific">Chryseobacterium indologenes</name>
    <name type="common">Flavobacterium indologenes</name>
    <dbReference type="NCBI Taxonomy" id="253"/>
    <lineage>
        <taxon>Bacteria</taxon>
        <taxon>Pseudomonadati</taxon>
        <taxon>Bacteroidota</taxon>
        <taxon>Flavobacteriia</taxon>
        <taxon>Flavobacteriales</taxon>
        <taxon>Weeksellaceae</taxon>
        <taxon>Chryseobacterium group</taxon>
        <taxon>Chryseobacterium</taxon>
    </lineage>
</organism>
<dbReference type="Pfam" id="PF09832">
    <property type="entry name" value="DUF2059"/>
    <property type="match status" value="1"/>
</dbReference>
<reference evidence="2" key="1">
    <citation type="submission" date="2019-01" db="EMBL/GenBank/DDBJ databases">
        <title>Whole Genome Sequencing for Putative Detection of Antimicrobial Resistance and Potential Virulence Factors in Chryseobacterium indologenes isolated from Nile Tilapia in Tanzania.</title>
        <authorList>
            <person name="Mwega E."/>
            <person name="Mutoloki S."/>
            <person name="Mugimba K."/>
            <person name="Colquhoun D."/>
            <person name="Mdegela R."/>
            <person name="Evensen O."/>
            <person name="Wasteson Y."/>
        </authorList>
    </citation>
    <scope>NUCLEOTIDE SEQUENCE [LARGE SCALE GENOMIC DNA]</scope>
    <source>
        <strain evidence="2">StR 01</strain>
    </source>
</reference>
<name>A0A411DPI8_CHRID</name>
<accession>A0A411DPI8</accession>